<dbReference type="AlphaFoldDB" id="A0ABD3S5Q4"/>
<dbReference type="PANTHER" id="PTHR34799:SF2">
    <property type="entry name" value="OS07G0656300 PROTEIN"/>
    <property type="match status" value="1"/>
</dbReference>
<sequence length="207" mass="22429">MVSKTMKASFPSTLERTVASALLLLSSSPPVTKVICSTPESNGSVDGESSGSPPMLRLVAYVSGFNDMKFKVVRKKRSKSIWISDDKKLNIIEPKPTCAPASSDCVSEITTADTSSCLSSASSTYSSINKTNAAHKQKKSIISSQLRHQAEAILRVLSNGSYSELRIRQLLGDSPTTSKALRILLQQEEVKRSGHGGRSDPYIYMRA</sequence>
<comment type="caution">
    <text evidence="2">The sequence shown here is derived from an EMBL/GenBank/DDBJ whole genome shotgun (WGS) entry which is preliminary data.</text>
</comment>
<keyword evidence="3" id="KW-1185">Reference proteome</keyword>
<evidence type="ECO:0000313" key="2">
    <source>
        <dbReference type="EMBL" id="KAL3819797.1"/>
    </source>
</evidence>
<evidence type="ECO:0000313" key="3">
    <source>
        <dbReference type="Proteomes" id="UP001634393"/>
    </source>
</evidence>
<feature type="domain" description="HTH three-helical bundle" evidence="1">
    <location>
        <begin position="143"/>
        <end position="183"/>
    </location>
</feature>
<dbReference type="InterPro" id="IPR057523">
    <property type="entry name" value="HTH_74"/>
</dbReference>
<name>A0ABD3S5Q4_9LAMI</name>
<reference evidence="2 3" key="1">
    <citation type="submission" date="2024-12" db="EMBL/GenBank/DDBJ databases">
        <title>The unique morphological basis and parallel evolutionary history of personate flowers in Penstemon.</title>
        <authorList>
            <person name="Depatie T.H."/>
            <person name="Wessinger C.A."/>
        </authorList>
    </citation>
    <scope>NUCLEOTIDE SEQUENCE [LARGE SCALE GENOMIC DNA]</scope>
    <source>
        <strain evidence="2">WTNN_2</strain>
        <tissue evidence="2">Leaf</tissue>
    </source>
</reference>
<proteinExistence type="predicted"/>
<protein>
    <recommendedName>
        <fullName evidence="1">HTH three-helical bundle domain-containing protein</fullName>
    </recommendedName>
</protein>
<dbReference type="EMBL" id="JBJXBP010000007">
    <property type="protein sequence ID" value="KAL3819797.1"/>
    <property type="molecule type" value="Genomic_DNA"/>
</dbReference>
<organism evidence="2 3">
    <name type="scientific">Penstemon smallii</name>
    <dbReference type="NCBI Taxonomy" id="265156"/>
    <lineage>
        <taxon>Eukaryota</taxon>
        <taxon>Viridiplantae</taxon>
        <taxon>Streptophyta</taxon>
        <taxon>Embryophyta</taxon>
        <taxon>Tracheophyta</taxon>
        <taxon>Spermatophyta</taxon>
        <taxon>Magnoliopsida</taxon>
        <taxon>eudicotyledons</taxon>
        <taxon>Gunneridae</taxon>
        <taxon>Pentapetalae</taxon>
        <taxon>asterids</taxon>
        <taxon>lamiids</taxon>
        <taxon>Lamiales</taxon>
        <taxon>Plantaginaceae</taxon>
        <taxon>Cheloneae</taxon>
        <taxon>Penstemon</taxon>
    </lineage>
</organism>
<accession>A0ABD3S5Q4</accession>
<evidence type="ECO:0000259" key="1">
    <source>
        <dbReference type="Pfam" id="PF25370"/>
    </source>
</evidence>
<dbReference type="Proteomes" id="UP001634393">
    <property type="component" value="Unassembled WGS sequence"/>
</dbReference>
<gene>
    <name evidence="2" type="ORF">ACJIZ3_005702</name>
</gene>
<dbReference type="PANTHER" id="PTHR34799">
    <property type="entry name" value="OS07G0656300 PROTEIN"/>
    <property type="match status" value="1"/>
</dbReference>
<dbReference type="Pfam" id="PF25370">
    <property type="entry name" value="HTH_74"/>
    <property type="match status" value="1"/>
</dbReference>